<organism evidence="2 5">
    <name type="scientific">Rotaria magnacalcarata</name>
    <dbReference type="NCBI Taxonomy" id="392030"/>
    <lineage>
        <taxon>Eukaryota</taxon>
        <taxon>Metazoa</taxon>
        <taxon>Spiralia</taxon>
        <taxon>Gnathifera</taxon>
        <taxon>Rotifera</taxon>
        <taxon>Eurotatoria</taxon>
        <taxon>Bdelloidea</taxon>
        <taxon>Philodinida</taxon>
        <taxon>Philodinidae</taxon>
        <taxon>Rotaria</taxon>
    </lineage>
</organism>
<evidence type="ECO:0000256" key="1">
    <source>
        <dbReference type="SAM" id="MobiDB-lite"/>
    </source>
</evidence>
<name>A0A815E693_9BILA</name>
<dbReference type="AlphaFoldDB" id="A0A815E693"/>
<feature type="compositionally biased region" description="Low complexity" evidence="1">
    <location>
        <begin position="21"/>
        <end position="34"/>
    </location>
</feature>
<evidence type="ECO:0000313" key="2">
    <source>
        <dbReference type="EMBL" id="CAF1307357.1"/>
    </source>
</evidence>
<dbReference type="Proteomes" id="UP000681720">
    <property type="component" value="Unassembled WGS sequence"/>
</dbReference>
<dbReference type="Proteomes" id="UP000663855">
    <property type="component" value="Unassembled WGS sequence"/>
</dbReference>
<reference evidence="2" key="1">
    <citation type="submission" date="2021-02" db="EMBL/GenBank/DDBJ databases">
        <authorList>
            <person name="Nowell W R."/>
        </authorList>
    </citation>
    <scope>NUCLEOTIDE SEQUENCE</scope>
</reference>
<protein>
    <submittedName>
        <fullName evidence="2">Uncharacterized protein</fullName>
    </submittedName>
</protein>
<accession>A0A815E693</accession>
<feature type="region of interest" description="Disordered" evidence="1">
    <location>
        <begin position="1"/>
        <end position="52"/>
    </location>
</feature>
<sequence>MSSMQPDMSHHGSINGDYDQQMKQSPGQQQQQQTQPPPSDVPNFNYGEDQVNDTTAILKLKESMQEEVKKFDKTPNSSNNDDYNHFSGIG</sequence>
<dbReference type="Proteomes" id="UP000681967">
    <property type="component" value="Unassembled WGS sequence"/>
</dbReference>
<dbReference type="EMBL" id="CAJOBJ010260173">
    <property type="protein sequence ID" value="CAF5110933.1"/>
    <property type="molecule type" value="Genomic_DNA"/>
</dbReference>
<comment type="caution">
    <text evidence="2">The sequence shown here is derived from an EMBL/GenBank/DDBJ whole genome shotgun (WGS) entry which is preliminary data.</text>
</comment>
<evidence type="ECO:0000313" key="5">
    <source>
        <dbReference type="Proteomes" id="UP000663855"/>
    </source>
</evidence>
<evidence type="ECO:0000313" key="4">
    <source>
        <dbReference type="EMBL" id="CAF5110933.1"/>
    </source>
</evidence>
<proteinExistence type="predicted"/>
<dbReference type="EMBL" id="CAJOBH010060017">
    <property type="protein sequence ID" value="CAF4420146.1"/>
    <property type="molecule type" value="Genomic_DNA"/>
</dbReference>
<evidence type="ECO:0000313" key="3">
    <source>
        <dbReference type="EMBL" id="CAF4420146.1"/>
    </source>
</evidence>
<gene>
    <name evidence="3" type="ORF">BYL167_LOCUS32425</name>
    <name evidence="2" type="ORF">CJN711_LOCUS17249</name>
    <name evidence="4" type="ORF">GIL414_LOCUS63158</name>
</gene>
<dbReference type="EMBL" id="CAJNOV010008027">
    <property type="protein sequence ID" value="CAF1307357.1"/>
    <property type="molecule type" value="Genomic_DNA"/>
</dbReference>
<feature type="region of interest" description="Disordered" evidence="1">
    <location>
        <begin position="66"/>
        <end position="90"/>
    </location>
</feature>